<evidence type="ECO:0000313" key="1">
    <source>
        <dbReference type="EMBL" id="CAF2026889.1"/>
    </source>
</evidence>
<gene>
    <name evidence="1" type="ORF">DARMORV10_C07P52180.1</name>
</gene>
<organism evidence="1">
    <name type="scientific">Brassica napus</name>
    <name type="common">Rape</name>
    <dbReference type="NCBI Taxonomy" id="3708"/>
    <lineage>
        <taxon>Eukaryota</taxon>
        <taxon>Viridiplantae</taxon>
        <taxon>Streptophyta</taxon>
        <taxon>Embryophyta</taxon>
        <taxon>Tracheophyta</taxon>
        <taxon>Spermatophyta</taxon>
        <taxon>Magnoliopsida</taxon>
        <taxon>eudicotyledons</taxon>
        <taxon>Gunneridae</taxon>
        <taxon>Pentapetalae</taxon>
        <taxon>rosids</taxon>
        <taxon>malvids</taxon>
        <taxon>Brassicales</taxon>
        <taxon>Brassicaceae</taxon>
        <taxon>Brassiceae</taxon>
        <taxon>Brassica</taxon>
    </lineage>
</organism>
<dbReference type="InterPro" id="IPR005529">
    <property type="entry name" value="DUF321"/>
</dbReference>
<name>A0A816MUC5_BRANA</name>
<dbReference type="AlphaFoldDB" id="A0A816MUC5"/>
<proteinExistence type="predicted"/>
<protein>
    <submittedName>
        <fullName evidence="1">(rape) hypothetical protein</fullName>
    </submittedName>
</protein>
<dbReference type="EMBL" id="HG994371">
    <property type="protein sequence ID" value="CAF2026889.1"/>
    <property type="molecule type" value="Genomic_DNA"/>
</dbReference>
<dbReference type="Pfam" id="PF03778">
    <property type="entry name" value="DUF321"/>
    <property type="match status" value="2"/>
</dbReference>
<sequence>MVLAGNLIFRVWWENLIFRVWWENLIFRFWWENLIFRFWWKKSIFRFWRENSILRFFWRENSILRFWWEKLILRNNNRRRIAICESPPRAQEKMNGESETGERRDDRRHFLRWNSVSIAKIAKGVAETLFHDEMKFFNFLPNFGNPRIFFLIGLSMSILIKSTNTHRLIGFPILTI</sequence>
<reference evidence="1" key="1">
    <citation type="submission" date="2021-01" db="EMBL/GenBank/DDBJ databases">
        <authorList>
            <consortium name="Genoscope - CEA"/>
            <person name="William W."/>
        </authorList>
    </citation>
    <scope>NUCLEOTIDE SEQUENCE</scope>
</reference>
<dbReference type="Gramene" id="CDX94127">
    <property type="protein sequence ID" value="CDX94127"/>
    <property type="gene ID" value="GSBRNA2T00157044001"/>
</dbReference>
<accession>A0A816MUC5</accession>
<dbReference type="Proteomes" id="UP001295469">
    <property type="component" value="Chromosome C07"/>
</dbReference>